<evidence type="ECO:0000313" key="2">
    <source>
        <dbReference type="Proteomes" id="UP000622475"/>
    </source>
</evidence>
<dbReference type="RefSeq" id="WP_194109490.1">
    <property type="nucleotide sequence ID" value="NZ_JADFFL010000001.1"/>
</dbReference>
<protein>
    <submittedName>
        <fullName evidence="1">DUF2007 domain-containing protein</fullName>
    </submittedName>
</protein>
<comment type="caution">
    <text evidence="1">The sequence shown here is derived from an EMBL/GenBank/DDBJ whole genome shotgun (WGS) entry which is preliminary data.</text>
</comment>
<keyword evidence="2" id="KW-1185">Reference proteome</keyword>
<sequence length="85" mass="9433">MNEQENIITLETFYDAGLAHITQTRLADAGIESFIDDQNTIGANPFYNQAIGGLKLRIFESDLEKSKAILAEDVSLPDNFDPTDQ</sequence>
<dbReference type="AlphaFoldDB" id="A0A929KSC9"/>
<evidence type="ECO:0000313" key="1">
    <source>
        <dbReference type="EMBL" id="MBE9660282.1"/>
    </source>
</evidence>
<gene>
    <name evidence="1" type="ORF">IRJ16_00150</name>
</gene>
<dbReference type="SUPFAM" id="SSF54913">
    <property type="entry name" value="GlnB-like"/>
    <property type="match status" value="1"/>
</dbReference>
<accession>A0A929KSC9</accession>
<proteinExistence type="predicted"/>
<dbReference type="Proteomes" id="UP000622475">
    <property type="component" value="Unassembled WGS sequence"/>
</dbReference>
<reference evidence="1" key="1">
    <citation type="submission" date="2020-10" db="EMBL/GenBank/DDBJ databases">
        <title>Mucilaginibacter mali sp. nov., isolated from rhizosphere soil of apple orchard.</title>
        <authorList>
            <person name="Lee J.-S."/>
            <person name="Kim H.S."/>
            <person name="Kim J.-S."/>
        </authorList>
    </citation>
    <scope>NUCLEOTIDE SEQUENCE</scope>
    <source>
        <strain evidence="1">KCTC 22746</strain>
    </source>
</reference>
<dbReference type="EMBL" id="JADFFL010000001">
    <property type="protein sequence ID" value="MBE9660282.1"/>
    <property type="molecule type" value="Genomic_DNA"/>
</dbReference>
<dbReference type="InterPro" id="IPR011322">
    <property type="entry name" value="N-reg_PII-like_a/b"/>
</dbReference>
<organism evidence="1 2">
    <name type="scientific">Mucilaginibacter myungsuensis</name>
    <dbReference type="NCBI Taxonomy" id="649104"/>
    <lineage>
        <taxon>Bacteria</taxon>
        <taxon>Pseudomonadati</taxon>
        <taxon>Bacteroidota</taxon>
        <taxon>Sphingobacteriia</taxon>
        <taxon>Sphingobacteriales</taxon>
        <taxon>Sphingobacteriaceae</taxon>
        <taxon>Mucilaginibacter</taxon>
    </lineage>
</organism>
<name>A0A929KSC9_9SPHI</name>